<feature type="region of interest" description="Disordered" evidence="1">
    <location>
        <begin position="185"/>
        <end position="274"/>
    </location>
</feature>
<feature type="compositionally biased region" description="Polar residues" evidence="1">
    <location>
        <begin position="187"/>
        <end position="205"/>
    </location>
</feature>
<dbReference type="EMBL" id="WIUZ02000004">
    <property type="protein sequence ID" value="KAF9788127.1"/>
    <property type="molecule type" value="Genomic_DNA"/>
</dbReference>
<dbReference type="Proteomes" id="UP000736335">
    <property type="component" value="Unassembled WGS sequence"/>
</dbReference>
<name>A0A9P6HJI4_9AGAM</name>
<evidence type="ECO:0000256" key="1">
    <source>
        <dbReference type="SAM" id="MobiDB-lite"/>
    </source>
</evidence>
<dbReference type="AlphaFoldDB" id="A0A9P6HJI4"/>
<evidence type="ECO:0000313" key="3">
    <source>
        <dbReference type="Proteomes" id="UP000736335"/>
    </source>
</evidence>
<comment type="caution">
    <text evidence="2">The sequence shown here is derived from an EMBL/GenBank/DDBJ whole genome shotgun (WGS) entry which is preliminary data.</text>
</comment>
<sequence length="399" mass="44585">MPKLAEGPWVWNEPSNPYPAPDDIYWPKIVTFSSHNFGPTTSLDMQRSARSPALFRGSQLVLRSLWWKPTWSPSPRFVALMNEDEELDLVVISTFDSLDVCCHEELLKMPINGLLRLIVDLNSRLSAAMQITDTLTKSEGQLRMDIEAVLGYKRFSLTEREVPAIASRDSGLGLLGILAAGHASGSQAVSSTPPRSVRQKVSNNSLRDRQKLTVSMRGKPRLSDLLEEDPETGNLGQSKGKSPIRRSDGQHSLTQVRRDRPGEAATLPRARNLRNLQVYEGRRVSATTKQRSDRSNFDAPAFESVFRAKPKLYHSLPTRKGRSPYESSSARNLKFRHDLRKVPSLRPRTPKYIANHREPSLGLNEMDQLVCNMLSVSASSVSADCGRVANPDLEEFGVI</sequence>
<dbReference type="OrthoDB" id="3061698at2759"/>
<reference evidence="2" key="1">
    <citation type="journal article" date="2020" name="Nat. Commun.">
        <title>Large-scale genome sequencing of mycorrhizal fungi provides insights into the early evolution of symbiotic traits.</title>
        <authorList>
            <person name="Miyauchi S."/>
            <person name="Kiss E."/>
            <person name="Kuo A."/>
            <person name="Drula E."/>
            <person name="Kohler A."/>
            <person name="Sanchez-Garcia M."/>
            <person name="Morin E."/>
            <person name="Andreopoulos B."/>
            <person name="Barry K.W."/>
            <person name="Bonito G."/>
            <person name="Buee M."/>
            <person name="Carver A."/>
            <person name="Chen C."/>
            <person name="Cichocki N."/>
            <person name="Clum A."/>
            <person name="Culley D."/>
            <person name="Crous P.W."/>
            <person name="Fauchery L."/>
            <person name="Girlanda M."/>
            <person name="Hayes R.D."/>
            <person name="Keri Z."/>
            <person name="LaButti K."/>
            <person name="Lipzen A."/>
            <person name="Lombard V."/>
            <person name="Magnuson J."/>
            <person name="Maillard F."/>
            <person name="Murat C."/>
            <person name="Nolan M."/>
            <person name="Ohm R.A."/>
            <person name="Pangilinan J."/>
            <person name="Pereira M.F."/>
            <person name="Perotto S."/>
            <person name="Peter M."/>
            <person name="Pfister S."/>
            <person name="Riley R."/>
            <person name="Sitrit Y."/>
            <person name="Stielow J.B."/>
            <person name="Szollosi G."/>
            <person name="Zifcakova L."/>
            <person name="Stursova M."/>
            <person name="Spatafora J.W."/>
            <person name="Tedersoo L."/>
            <person name="Vaario L.M."/>
            <person name="Yamada A."/>
            <person name="Yan M."/>
            <person name="Wang P."/>
            <person name="Xu J."/>
            <person name="Bruns T."/>
            <person name="Baldrian P."/>
            <person name="Vilgalys R."/>
            <person name="Dunand C."/>
            <person name="Henrissat B."/>
            <person name="Grigoriev I.V."/>
            <person name="Hibbett D."/>
            <person name="Nagy L.G."/>
            <person name="Martin F.M."/>
        </authorList>
    </citation>
    <scope>NUCLEOTIDE SEQUENCE</scope>
    <source>
        <strain evidence="2">UH-Tt-Lm1</strain>
    </source>
</reference>
<accession>A0A9P6HJI4</accession>
<gene>
    <name evidence="2" type="ORF">BJ322DRAFT_1181376</name>
</gene>
<reference evidence="2" key="2">
    <citation type="submission" date="2020-11" db="EMBL/GenBank/DDBJ databases">
        <authorList>
            <consortium name="DOE Joint Genome Institute"/>
            <person name="Kuo A."/>
            <person name="Miyauchi S."/>
            <person name="Kiss E."/>
            <person name="Drula E."/>
            <person name="Kohler A."/>
            <person name="Sanchez-Garcia M."/>
            <person name="Andreopoulos B."/>
            <person name="Barry K.W."/>
            <person name="Bonito G."/>
            <person name="Buee M."/>
            <person name="Carver A."/>
            <person name="Chen C."/>
            <person name="Cichocki N."/>
            <person name="Clum A."/>
            <person name="Culley D."/>
            <person name="Crous P.W."/>
            <person name="Fauchery L."/>
            <person name="Girlanda M."/>
            <person name="Hayes R."/>
            <person name="Keri Z."/>
            <person name="Labutti K."/>
            <person name="Lipzen A."/>
            <person name="Lombard V."/>
            <person name="Magnuson J."/>
            <person name="Maillard F."/>
            <person name="Morin E."/>
            <person name="Murat C."/>
            <person name="Nolan M."/>
            <person name="Ohm R."/>
            <person name="Pangilinan J."/>
            <person name="Pereira M."/>
            <person name="Perotto S."/>
            <person name="Peter M."/>
            <person name="Riley R."/>
            <person name="Sitrit Y."/>
            <person name="Stielow B."/>
            <person name="Szollosi G."/>
            <person name="Zifcakova L."/>
            <person name="Stursova M."/>
            <person name="Spatafora J.W."/>
            <person name="Tedersoo L."/>
            <person name="Vaario L.-M."/>
            <person name="Yamada A."/>
            <person name="Yan M."/>
            <person name="Wang P."/>
            <person name="Xu J."/>
            <person name="Bruns T."/>
            <person name="Baldrian P."/>
            <person name="Vilgalys R."/>
            <person name="Henrissat B."/>
            <person name="Grigoriev I.V."/>
            <person name="Hibbett D."/>
            <person name="Nagy L.G."/>
            <person name="Martin F.M."/>
        </authorList>
    </citation>
    <scope>NUCLEOTIDE SEQUENCE</scope>
    <source>
        <strain evidence="2">UH-Tt-Lm1</strain>
    </source>
</reference>
<organism evidence="2 3">
    <name type="scientific">Thelephora terrestris</name>
    <dbReference type="NCBI Taxonomy" id="56493"/>
    <lineage>
        <taxon>Eukaryota</taxon>
        <taxon>Fungi</taxon>
        <taxon>Dikarya</taxon>
        <taxon>Basidiomycota</taxon>
        <taxon>Agaricomycotina</taxon>
        <taxon>Agaricomycetes</taxon>
        <taxon>Thelephorales</taxon>
        <taxon>Thelephoraceae</taxon>
        <taxon>Thelephora</taxon>
    </lineage>
</organism>
<keyword evidence="3" id="KW-1185">Reference proteome</keyword>
<evidence type="ECO:0000313" key="2">
    <source>
        <dbReference type="EMBL" id="KAF9788127.1"/>
    </source>
</evidence>
<protein>
    <submittedName>
        <fullName evidence="2">Uncharacterized protein</fullName>
    </submittedName>
</protein>
<proteinExistence type="predicted"/>